<dbReference type="SUPFAM" id="SSF53300">
    <property type="entry name" value="vWA-like"/>
    <property type="match status" value="1"/>
</dbReference>
<feature type="domain" description="VWFA" evidence="1">
    <location>
        <begin position="15"/>
        <end position="194"/>
    </location>
</feature>
<evidence type="ECO:0000313" key="3">
    <source>
        <dbReference type="Proteomes" id="UP000334990"/>
    </source>
</evidence>
<gene>
    <name evidence="2" type="ORF">Acor_13920</name>
</gene>
<dbReference type="AlphaFoldDB" id="A0A5M3VSY3"/>
<sequence length="235" mass="26016">MPKQFSEVEQFATFPVFLLVDVSPSMSRELPTLNTALREIRTVLKEEPDVCEKARLAVITFAQRATRVLPLSDIQYMEMPEVKIEGQQTNFAEAFRIVRLEIESAIRELGPKAPFHTPVLYFWTDGEHNVPQDPWAGPLRELTSASNKYRPEIVAFGFRDADPDDLQRIATTHAFLARSGRPPAEQLKEIIAAVIGSIKFTSGSLRAADAGQAPAGGLGVPIDSTKFIALPVRSN</sequence>
<organism evidence="2 3">
    <name type="scientific">Acrocarpospora corrugata</name>
    <dbReference type="NCBI Taxonomy" id="35763"/>
    <lineage>
        <taxon>Bacteria</taxon>
        <taxon>Bacillati</taxon>
        <taxon>Actinomycetota</taxon>
        <taxon>Actinomycetes</taxon>
        <taxon>Streptosporangiales</taxon>
        <taxon>Streptosporangiaceae</taxon>
        <taxon>Acrocarpospora</taxon>
    </lineage>
</organism>
<keyword evidence="3" id="KW-1185">Reference proteome</keyword>
<dbReference type="Pfam" id="PF00092">
    <property type="entry name" value="VWA"/>
    <property type="match status" value="1"/>
</dbReference>
<dbReference type="EMBL" id="BLAD01000039">
    <property type="protein sequence ID" value="GER99328.1"/>
    <property type="molecule type" value="Genomic_DNA"/>
</dbReference>
<reference evidence="2 3" key="1">
    <citation type="submission" date="2019-10" db="EMBL/GenBank/DDBJ databases">
        <title>Whole genome shotgun sequence of Acrocarpospora corrugata NBRC 13972.</title>
        <authorList>
            <person name="Ichikawa N."/>
            <person name="Kimura A."/>
            <person name="Kitahashi Y."/>
            <person name="Komaki H."/>
            <person name="Oguchi A."/>
        </authorList>
    </citation>
    <scope>NUCLEOTIDE SEQUENCE [LARGE SCALE GENOMIC DNA]</scope>
    <source>
        <strain evidence="2 3">NBRC 13972</strain>
    </source>
</reference>
<dbReference type="InterPro" id="IPR002035">
    <property type="entry name" value="VWF_A"/>
</dbReference>
<name>A0A5M3VSY3_9ACTN</name>
<evidence type="ECO:0000313" key="2">
    <source>
        <dbReference type="EMBL" id="GER99328.1"/>
    </source>
</evidence>
<evidence type="ECO:0000259" key="1">
    <source>
        <dbReference type="PROSITE" id="PS50234"/>
    </source>
</evidence>
<dbReference type="OrthoDB" id="9806395at2"/>
<dbReference type="InterPro" id="IPR036465">
    <property type="entry name" value="vWFA_dom_sf"/>
</dbReference>
<proteinExistence type="predicted"/>
<accession>A0A5M3VSY3</accession>
<dbReference type="Proteomes" id="UP000334990">
    <property type="component" value="Unassembled WGS sequence"/>
</dbReference>
<protein>
    <recommendedName>
        <fullName evidence="1">VWFA domain-containing protein</fullName>
    </recommendedName>
</protein>
<dbReference type="Gene3D" id="3.40.50.410">
    <property type="entry name" value="von Willebrand factor, type A domain"/>
    <property type="match status" value="1"/>
</dbReference>
<dbReference type="PROSITE" id="PS50234">
    <property type="entry name" value="VWFA"/>
    <property type="match status" value="1"/>
</dbReference>
<dbReference type="RefSeq" id="WP_155335722.1">
    <property type="nucleotide sequence ID" value="NZ_BAAABN010000093.1"/>
</dbReference>
<dbReference type="SMART" id="SM00327">
    <property type="entry name" value="VWA"/>
    <property type="match status" value="1"/>
</dbReference>
<comment type="caution">
    <text evidence="2">The sequence shown here is derived from an EMBL/GenBank/DDBJ whole genome shotgun (WGS) entry which is preliminary data.</text>
</comment>